<dbReference type="GeneID" id="24804056"/>
<keyword evidence="2" id="KW-1185">Reference proteome</keyword>
<dbReference type="InParanoid" id="A0A0F7IEV7"/>
<dbReference type="OrthoDB" id="51469at2157"/>
<dbReference type="Pfam" id="PF09959">
    <property type="entry name" value="DUF2193"/>
    <property type="match status" value="1"/>
</dbReference>
<name>A0A0F7IEV7_9EURY</name>
<protein>
    <submittedName>
        <fullName evidence="1">Uncharacterized protein conserved in archaea</fullName>
    </submittedName>
</protein>
<evidence type="ECO:0000313" key="2">
    <source>
        <dbReference type="Proteomes" id="UP000034723"/>
    </source>
</evidence>
<dbReference type="PATRIC" id="fig|113653.22.peg.1469"/>
<sequence length="499" mass="56225">MREVIEKMVEEAIAAQWADVNVIKEKRGGEFVIDDVKPYVDVVNKMKAVGEQSKAVIRLHVDSVNAHYEILRSLTKTVRPEDDPFVEHYQTPAVMEILYEEDEGFRKSVEKFIEAIEKGEAIIGKEVVRRYGGFYGPTCVVDFALIPGSTSNVVNQILKTVDIPKEHKEAILAAKSWAMNTSYGIGDVFAKELEKGATVSEAVKKEIEMLKFIYDQPTEAQAQLMESLGHESFDVRKYMSEYKKRMTPAVKEAIDDGVHYGNILTVPAYCVGDIAHHIAQSTFNMCKDDVVMAVIESVSQVMESTLRANLDKFENEFHPLWVATGSTAVATEYILELDGFTAPMIVDLLTKRFHNYVQLYPARDAAVELHNHDFMDMIYRGWKLLDKATRARNGSSEELKVKVGEFEVDLSPVHKNEVLMNPQRYAYPGCAISVRFSALMRLADYPCLLTSEPVTATMMTNVIALHKDTPNSPARRCKDCATAALIDTRHAHCQWREAV</sequence>
<reference evidence="1 2" key="1">
    <citation type="submission" date="2015-04" db="EMBL/GenBank/DDBJ databases">
        <title>The complete genome sequence of the hyperthermophilic, obligate iron-reducing archaeon Geoglobus ahangari strain 234T.</title>
        <authorList>
            <person name="Manzella M.P."/>
            <person name="Holmes D.E."/>
            <person name="Rocheleau J.M."/>
            <person name="Chung A."/>
            <person name="Reguera G."/>
            <person name="Kashefi K."/>
        </authorList>
    </citation>
    <scope>NUCLEOTIDE SEQUENCE [LARGE SCALE GENOMIC DNA]</scope>
    <source>
        <strain evidence="1 2">234</strain>
    </source>
</reference>
<dbReference type="KEGG" id="gah:GAH_01486"/>
<gene>
    <name evidence="1" type="ORF">GAH_01486</name>
</gene>
<dbReference type="EMBL" id="CP011267">
    <property type="protein sequence ID" value="AKG91223.1"/>
    <property type="molecule type" value="Genomic_DNA"/>
</dbReference>
<organism evidence="1 2">
    <name type="scientific">Geoglobus ahangari</name>
    <dbReference type="NCBI Taxonomy" id="113653"/>
    <lineage>
        <taxon>Archaea</taxon>
        <taxon>Methanobacteriati</taxon>
        <taxon>Methanobacteriota</taxon>
        <taxon>Archaeoglobi</taxon>
        <taxon>Archaeoglobales</taxon>
        <taxon>Archaeoglobaceae</taxon>
        <taxon>Geoglobus</taxon>
    </lineage>
</organism>
<dbReference type="STRING" id="113653.GAH_01486"/>
<dbReference type="RefSeq" id="WP_048095794.1">
    <property type="nucleotide sequence ID" value="NZ_CP011267.1"/>
</dbReference>
<dbReference type="InterPro" id="IPR018694">
    <property type="entry name" value="DUF2193"/>
</dbReference>
<accession>A0A0F7IEV7</accession>
<proteinExistence type="predicted"/>
<evidence type="ECO:0000313" key="1">
    <source>
        <dbReference type="EMBL" id="AKG91223.1"/>
    </source>
</evidence>
<dbReference type="HOGENOM" id="CLU_560960_0_0_2"/>
<dbReference type="Proteomes" id="UP000034723">
    <property type="component" value="Chromosome"/>
</dbReference>
<dbReference type="AlphaFoldDB" id="A0A0F7IEV7"/>